<comment type="subunit">
    <text evidence="7">Component of the Mediator complex.</text>
</comment>
<accession>A0A7T8QUN1</accession>
<name>A0A7T8QUN1_CALRO</name>
<organism evidence="9 10">
    <name type="scientific">Caligus rogercresseyi</name>
    <name type="common">Sea louse</name>
    <dbReference type="NCBI Taxonomy" id="217165"/>
    <lineage>
        <taxon>Eukaryota</taxon>
        <taxon>Metazoa</taxon>
        <taxon>Ecdysozoa</taxon>
        <taxon>Arthropoda</taxon>
        <taxon>Crustacea</taxon>
        <taxon>Multicrustacea</taxon>
        <taxon>Hexanauplia</taxon>
        <taxon>Copepoda</taxon>
        <taxon>Siphonostomatoida</taxon>
        <taxon>Caligidae</taxon>
        <taxon>Caligus</taxon>
    </lineage>
</organism>
<evidence type="ECO:0000256" key="7">
    <source>
        <dbReference type="RuleBase" id="RU364145"/>
    </source>
</evidence>
<comment type="function">
    <text evidence="7">Component of the Mediator complex, a coactivator involved in the regulated transcription of nearly all RNA polymerase II-dependent genes. Mediator functions as a bridge to convey information from gene-specific regulatory proteins to the basal RNA polymerase II transcription machinery. Mediator is recruited to promoters by direct interactions with regulatory proteins and serves as a scaffold for the assembly of a functional preinitiation complex with RNA polymerase II and the general transcription factors.</text>
</comment>
<keyword evidence="4 7" id="KW-0010">Activator</keyword>
<sequence length="103" mass="10978">MSSTTSAVSGGASSNTKESSSSSSLSASSNPKEEPEKSLLEQANILPAVFDILRSSERDDTNKDPAEAAQRVLDLSSRIEKLRERIKGIEGIAYTKESLGSFV</sequence>
<dbReference type="GO" id="GO:0006357">
    <property type="term" value="P:regulation of transcription by RNA polymerase II"/>
    <property type="evidence" value="ECO:0007669"/>
    <property type="project" value="InterPro"/>
</dbReference>
<protein>
    <recommendedName>
        <fullName evidence="7">Mediator of RNA polymerase II transcription subunit 9</fullName>
    </recommendedName>
    <alternativeName>
        <fullName evidence="7">Mediator complex subunit 9</fullName>
    </alternativeName>
</protein>
<dbReference type="GO" id="GO:0016592">
    <property type="term" value="C:mediator complex"/>
    <property type="evidence" value="ECO:0007669"/>
    <property type="project" value="InterPro"/>
</dbReference>
<evidence type="ECO:0000256" key="1">
    <source>
        <dbReference type="ARBA" id="ARBA00004123"/>
    </source>
</evidence>
<gene>
    <name evidence="7" type="primary">MED9</name>
    <name evidence="9" type="ORF">FKW44_000104</name>
</gene>
<evidence type="ECO:0000256" key="8">
    <source>
        <dbReference type="SAM" id="MobiDB-lite"/>
    </source>
</evidence>
<proteinExistence type="inferred from homology"/>
<evidence type="ECO:0000256" key="5">
    <source>
        <dbReference type="ARBA" id="ARBA00023163"/>
    </source>
</evidence>
<dbReference type="GO" id="GO:0003712">
    <property type="term" value="F:transcription coregulator activity"/>
    <property type="evidence" value="ECO:0007669"/>
    <property type="project" value="InterPro"/>
</dbReference>
<dbReference type="InterPro" id="IPR011425">
    <property type="entry name" value="Med9"/>
</dbReference>
<evidence type="ECO:0000256" key="3">
    <source>
        <dbReference type="ARBA" id="ARBA00023015"/>
    </source>
</evidence>
<evidence type="ECO:0000313" key="10">
    <source>
        <dbReference type="Proteomes" id="UP000595437"/>
    </source>
</evidence>
<keyword evidence="5 7" id="KW-0804">Transcription</keyword>
<keyword evidence="3 7" id="KW-0805">Transcription regulation</keyword>
<keyword evidence="6 7" id="KW-0539">Nucleus</keyword>
<dbReference type="Proteomes" id="UP000595437">
    <property type="component" value="Chromosome 1"/>
</dbReference>
<feature type="region of interest" description="Disordered" evidence="8">
    <location>
        <begin position="1"/>
        <end position="41"/>
    </location>
</feature>
<dbReference type="AlphaFoldDB" id="A0A7T8QUN1"/>
<dbReference type="OrthoDB" id="5950777at2759"/>
<evidence type="ECO:0000313" key="9">
    <source>
        <dbReference type="EMBL" id="QQP55683.1"/>
    </source>
</evidence>
<evidence type="ECO:0000256" key="6">
    <source>
        <dbReference type="ARBA" id="ARBA00023242"/>
    </source>
</evidence>
<evidence type="ECO:0000256" key="2">
    <source>
        <dbReference type="ARBA" id="ARBA00008089"/>
    </source>
</evidence>
<comment type="similarity">
    <text evidence="2 7">Belongs to the Mediator complex subunit 9 family.</text>
</comment>
<feature type="compositionally biased region" description="Low complexity" evidence="8">
    <location>
        <begin position="1"/>
        <end position="30"/>
    </location>
</feature>
<comment type="subcellular location">
    <subcellularLocation>
        <location evidence="1 7">Nucleus</location>
    </subcellularLocation>
</comment>
<dbReference type="Pfam" id="PF07544">
    <property type="entry name" value="Med9"/>
    <property type="match status" value="1"/>
</dbReference>
<keyword evidence="10" id="KW-1185">Reference proteome</keyword>
<dbReference type="EMBL" id="CP045890">
    <property type="protein sequence ID" value="QQP55683.1"/>
    <property type="molecule type" value="Genomic_DNA"/>
</dbReference>
<evidence type="ECO:0000256" key="4">
    <source>
        <dbReference type="ARBA" id="ARBA00023159"/>
    </source>
</evidence>
<reference evidence="10" key="1">
    <citation type="submission" date="2021-01" db="EMBL/GenBank/DDBJ databases">
        <title>Caligus Genome Assembly.</title>
        <authorList>
            <person name="Gallardo-Escarate C."/>
        </authorList>
    </citation>
    <scope>NUCLEOTIDE SEQUENCE [LARGE SCALE GENOMIC DNA]</scope>
</reference>